<evidence type="ECO:0000313" key="10">
    <source>
        <dbReference type="EMBL" id="CAG8481470.1"/>
    </source>
</evidence>
<comment type="caution">
    <text evidence="10">The sequence shown here is derived from an EMBL/GenBank/DDBJ whole genome shotgun (WGS) entry which is preliminary data.</text>
</comment>
<dbReference type="Pfam" id="PF20946">
    <property type="entry name" value="Ctf4_C"/>
    <property type="match status" value="1"/>
</dbReference>
<dbReference type="EMBL" id="CAJVPJ010000121">
    <property type="protein sequence ID" value="CAG8481470.1"/>
    <property type="molecule type" value="Genomic_DNA"/>
</dbReference>
<evidence type="ECO:0000256" key="5">
    <source>
        <dbReference type="PROSITE-ProRule" id="PRU00221"/>
    </source>
</evidence>
<sequence length="941" mass="106029">MGSQSDLDFPELPEESEFGLELEAREVPEPGIDSFLVHTQGYTVVSYNEDGNFLLTAGADGAIRFFLVLANGNIDDRPINIIHHTKGIRCIGINVNGKLVTASEDKTVALFSLTTKKFESLLYRCTLPARHVSFNTDGLRVAVASDDSTIQIVNTVNISDVVVVKGHTNSVRCVEFDPDGEFLVSSSCDGTIRVWDMRYGEPRFIKHFLGIIPHTDPGDPQTCQIAWHPSGKCFAVPGDDKDVVIVNKNTWKYNIMFKDQHKQVYDLSTQYMRPSMVTEWTIFGHSGFGLLHNDLEFNKEEVFMEVDVQGTLYFWEPFDFDDIENEGSVTMEEDDVVLDRIFNISIDDAECEDADKNAPRRSNRLKYDYKDDYFDLDDFVEDDDGAGYVPKKPAYAMDRKSNVDISTPQKPFQPGSTPEKEKSRYLVFNLIGCITTLDQGTHSTVSVEYLDKSVCRPYHFTDLYNFSMGCLGRQGAAFAAESSTGGPSVISFQPETRNSRGEWTLELPSGECVTALALSGKGPIAATSKNYIRFFSSGGVQTKVFSLPSIVCMTANDEFAMFIYHVGPGLKGSQNLGYILYNIESHDFIQDGHLPLSTGAVLNWLDFSQDGLPAIYDSKGVLSILHRHREPRQARWIPILDTSTIPKEEGKTVTYWPVGILDMELMCVKCKDGQEHPSLPRPPIDEVSFQMPLLQIDKPIGQFEEKYMRMNTLIDYEQQEAEARNEYRRRQLEFRKKYTEIDKILLQLIQMACKAEKIERAYDLATLLNSPATIEAAIKIAQHNNYAKLAERINALNKAYRTEESRQPPLKITSRQRIPLQPPLQQPEVQVTTNTSSLTVQDSPQMSPQHEKSTEDGDVDVMMGDEATTTRHNDAPNQTVKRHAEEMDVNEENNHIEEAPIFKKANLTHKADPSHRKNPFLRKPSGQTKAPGLLKTLGDKL</sequence>
<evidence type="ECO:0000259" key="9">
    <source>
        <dbReference type="Pfam" id="PF24817"/>
    </source>
</evidence>
<dbReference type="InterPro" id="IPR022100">
    <property type="entry name" value="WDHD1/CFT4_beta-prop_2nd"/>
</dbReference>
<evidence type="ECO:0000313" key="11">
    <source>
        <dbReference type="Proteomes" id="UP000789572"/>
    </source>
</evidence>
<accession>A0A9N8W9D3</accession>
<keyword evidence="4" id="KW-0539">Nucleus</keyword>
<dbReference type="InterPro" id="IPR048591">
    <property type="entry name" value="WDHD1/CFT4_hel"/>
</dbReference>
<dbReference type="Gene3D" id="2.130.10.10">
    <property type="entry name" value="YVTN repeat-like/Quinoprotein amine dehydrogenase"/>
    <property type="match status" value="1"/>
</dbReference>
<feature type="region of interest" description="Disordered" evidence="6">
    <location>
        <begin position="800"/>
        <end position="859"/>
    </location>
</feature>
<feature type="repeat" description="WD" evidence="5">
    <location>
        <begin position="164"/>
        <end position="205"/>
    </location>
</feature>
<keyword evidence="2 5" id="KW-0853">WD repeat</keyword>
<feature type="region of interest" description="Disordered" evidence="6">
    <location>
        <begin position="901"/>
        <end position="941"/>
    </location>
</feature>
<dbReference type="Pfam" id="PF12341">
    <property type="entry name" value="Mcl1_mid"/>
    <property type="match status" value="1"/>
</dbReference>
<dbReference type="OrthoDB" id="427368at2759"/>
<evidence type="ECO:0000256" key="1">
    <source>
        <dbReference type="ARBA" id="ARBA00004123"/>
    </source>
</evidence>
<dbReference type="InterPro" id="IPR057646">
    <property type="entry name" value="WD40_WDHD1_1st"/>
</dbReference>
<feature type="domain" description="WDHD1/CFT4 second beta-propeller" evidence="7">
    <location>
        <begin position="410"/>
        <end position="693"/>
    </location>
</feature>
<dbReference type="GO" id="GO:0006281">
    <property type="term" value="P:DNA repair"/>
    <property type="evidence" value="ECO:0007669"/>
    <property type="project" value="TreeGrafter"/>
</dbReference>
<evidence type="ECO:0000256" key="6">
    <source>
        <dbReference type="SAM" id="MobiDB-lite"/>
    </source>
</evidence>
<dbReference type="GO" id="GO:0006261">
    <property type="term" value="P:DNA-templated DNA replication"/>
    <property type="evidence" value="ECO:0007669"/>
    <property type="project" value="TreeGrafter"/>
</dbReference>
<dbReference type="InterPro" id="IPR036322">
    <property type="entry name" value="WD40_repeat_dom_sf"/>
</dbReference>
<dbReference type="PANTHER" id="PTHR19932:SF10">
    <property type="entry name" value="WD REPEAT AND HMG-BOX DNA-BINDING PROTEIN 1"/>
    <property type="match status" value="1"/>
</dbReference>
<dbReference type="GO" id="GO:0003682">
    <property type="term" value="F:chromatin binding"/>
    <property type="evidence" value="ECO:0007669"/>
    <property type="project" value="TreeGrafter"/>
</dbReference>
<dbReference type="Proteomes" id="UP000789572">
    <property type="component" value="Unassembled WGS sequence"/>
</dbReference>
<protein>
    <submittedName>
        <fullName evidence="10">6831_t:CDS:1</fullName>
    </submittedName>
</protein>
<gene>
    <name evidence="10" type="ORF">POCULU_LOCUS1573</name>
</gene>
<dbReference type="PROSITE" id="PS50294">
    <property type="entry name" value="WD_REPEATS_REGION"/>
    <property type="match status" value="1"/>
</dbReference>
<dbReference type="SUPFAM" id="SSF50978">
    <property type="entry name" value="WD40 repeat-like"/>
    <property type="match status" value="1"/>
</dbReference>
<dbReference type="AlphaFoldDB" id="A0A9N8W9D3"/>
<keyword evidence="3" id="KW-0677">Repeat</keyword>
<reference evidence="10" key="1">
    <citation type="submission" date="2021-06" db="EMBL/GenBank/DDBJ databases">
        <authorList>
            <person name="Kallberg Y."/>
            <person name="Tangrot J."/>
            <person name="Rosling A."/>
        </authorList>
    </citation>
    <scope>NUCLEOTIDE SEQUENCE</scope>
    <source>
        <strain evidence="10">IA702</strain>
    </source>
</reference>
<dbReference type="InterPro" id="IPR001680">
    <property type="entry name" value="WD40_rpt"/>
</dbReference>
<proteinExistence type="predicted"/>
<evidence type="ECO:0000256" key="4">
    <source>
        <dbReference type="ARBA" id="ARBA00023242"/>
    </source>
</evidence>
<feature type="compositionally biased region" description="Polar residues" evidence="6">
    <location>
        <begin position="828"/>
        <end position="848"/>
    </location>
</feature>
<dbReference type="Pfam" id="PF24817">
    <property type="entry name" value="WD40_WDHD1_1st"/>
    <property type="match status" value="1"/>
</dbReference>
<comment type="subcellular location">
    <subcellularLocation>
        <location evidence="1">Nucleus</location>
    </subcellularLocation>
</comment>
<evidence type="ECO:0000256" key="2">
    <source>
        <dbReference type="ARBA" id="ARBA00022574"/>
    </source>
</evidence>
<feature type="domain" description="WDHD1/CFT4 helical bundle" evidence="8">
    <location>
        <begin position="701"/>
        <end position="799"/>
    </location>
</feature>
<dbReference type="GO" id="GO:0000278">
    <property type="term" value="P:mitotic cell cycle"/>
    <property type="evidence" value="ECO:0007669"/>
    <property type="project" value="TreeGrafter"/>
</dbReference>
<feature type="repeat" description="WD" evidence="5">
    <location>
        <begin position="35"/>
        <end position="66"/>
    </location>
</feature>
<dbReference type="PANTHER" id="PTHR19932">
    <property type="entry name" value="WD REPEAT AND HMG-BOX DNA BINDING PROTEIN"/>
    <property type="match status" value="1"/>
</dbReference>
<dbReference type="GO" id="GO:0043596">
    <property type="term" value="C:nuclear replication fork"/>
    <property type="evidence" value="ECO:0007669"/>
    <property type="project" value="TreeGrafter"/>
</dbReference>
<dbReference type="InterPro" id="IPR015943">
    <property type="entry name" value="WD40/YVTN_repeat-like_dom_sf"/>
</dbReference>
<organism evidence="10 11">
    <name type="scientific">Paraglomus occultum</name>
    <dbReference type="NCBI Taxonomy" id="144539"/>
    <lineage>
        <taxon>Eukaryota</taxon>
        <taxon>Fungi</taxon>
        <taxon>Fungi incertae sedis</taxon>
        <taxon>Mucoromycota</taxon>
        <taxon>Glomeromycotina</taxon>
        <taxon>Glomeromycetes</taxon>
        <taxon>Paraglomerales</taxon>
        <taxon>Paraglomeraceae</taxon>
        <taxon>Paraglomus</taxon>
    </lineage>
</organism>
<name>A0A9N8W9D3_9GLOM</name>
<evidence type="ECO:0000259" key="7">
    <source>
        <dbReference type="Pfam" id="PF12341"/>
    </source>
</evidence>
<dbReference type="InterPro" id="IPR019775">
    <property type="entry name" value="WD40_repeat_CS"/>
</dbReference>
<evidence type="ECO:0000259" key="8">
    <source>
        <dbReference type="Pfam" id="PF20946"/>
    </source>
</evidence>
<feature type="domain" description="WDHD1 first WD40" evidence="9">
    <location>
        <begin position="37"/>
        <end position="263"/>
    </location>
</feature>
<dbReference type="SMART" id="SM00320">
    <property type="entry name" value="WD40"/>
    <property type="match status" value="5"/>
</dbReference>
<dbReference type="PROSITE" id="PS00678">
    <property type="entry name" value="WD_REPEATS_1"/>
    <property type="match status" value="1"/>
</dbReference>
<keyword evidence="11" id="KW-1185">Reference proteome</keyword>
<evidence type="ECO:0000256" key="3">
    <source>
        <dbReference type="ARBA" id="ARBA00022737"/>
    </source>
</evidence>
<dbReference type="PROSITE" id="PS50082">
    <property type="entry name" value="WD_REPEATS_2"/>
    <property type="match status" value="2"/>
</dbReference>